<feature type="transmembrane region" description="Helical" evidence="1">
    <location>
        <begin position="107"/>
        <end position="124"/>
    </location>
</feature>
<name>A0A3L9MFF7_9FLAO</name>
<feature type="transmembrane region" description="Helical" evidence="1">
    <location>
        <begin position="65"/>
        <end position="87"/>
    </location>
</feature>
<sequence>MYPDEVLENPDLKMSTTLLITDIFINIAIYYFFIFRTEFILKFLRIDQELGNKQIGELNMNLQKYVQITLCVAAIVLFVISVPEIIISTVQHFRVRDEYLTLDSYGLINNIFIGLTSVLIIAFNDKISRLLTK</sequence>
<organism evidence="2 3">
    <name type="scientific">Faecalibacter macacae</name>
    <dbReference type="NCBI Taxonomy" id="1859289"/>
    <lineage>
        <taxon>Bacteria</taxon>
        <taxon>Pseudomonadati</taxon>
        <taxon>Bacteroidota</taxon>
        <taxon>Flavobacteriia</taxon>
        <taxon>Flavobacteriales</taxon>
        <taxon>Weeksellaceae</taxon>
        <taxon>Faecalibacter</taxon>
    </lineage>
</organism>
<keyword evidence="1" id="KW-0812">Transmembrane</keyword>
<protein>
    <submittedName>
        <fullName evidence="2">Uncharacterized protein</fullName>
    </submittedName>
</protein>
<accession>A0A3L9MFF7</accession>
<evidence type="ECO:0000256" key="1">
    <source>
        <dbReference type="SAM" id="Phobius"/>
    </source>
</evidence>
<feature type="transmembrane region" description="Helical" evidence="1">
    <location>
        <begin position="23"/>
        <end position="44"/>
    </location>
</feature>
<gene>
    <name evidence="2" type="ORF">EAH69_06425</name>
</gene>
<reference evidence="2 3" key="1">
    <citation type="submission" date="2018-10" db="EMBL/GenBank/DDBJ databases">
        <authorList>
            <person name="Chen X."/>
        </authorList>
    </citation>
    <scope>NUCLEOTIDE SEQUENCE [LARGE SCALE GENOMIC DNA]</scope>
    <source>
        <strain evidence="2 3">YIM 102668</strain>
    </source>
</reference>
<dbReference type="EMBL" id="RDOJ01000006">
    <property type="protein sequence ID" value="RLZ10776.1"/>
    <property type="molecule type" value="Genomic_DNA"/>
</dbReference>
<dbReference type="AlphaFoldDB" id="A0A3L9MFF7"/>
<evidence type="ECO:0000313" key="2">
    <source>
        <dbReference type="EMBL" id="RLZ10776.1"/>
    </source>
</evidence>
<keyword evidence="1" id="KW-0472">Membrane</keyword>
<proteinExistence type="predicted"/>
<dbReference type="Proteomes" id="UP000275348">
    <property type="component" value="Unassembled WGS sequence"/>
</dbReference>
<keyword evidence="3" id="KW-1185">Reference proteome</keyword>
<evidence type="ECO:0000313" key="3">
    <source>
        <dbReference type="Proteomes" id="UP000275348"/>
    </source>
</evidence>
<comment type="caution">
    <text evidence="2">The sequence shown here is derived from an EMBL/GenBank/DDBJ whole genome shotgun (WGS) entry which is preliminary data.</text>
</comment>
<keyword evidence="1" id="KW-1133">Transmembrane helix</keyword>